<name>A0ABT9VI35_9BACI</name>
<dbReference type="PANTHER" id="PTHR11735:SF11">
    <property type="entry name" value="TRNA THREONYLCARBAMOYLADENOSINE BIOSYNTHESIS PROTEIN TSAB"/>
    <property type="match status" value="1"/>
</dbReference>
<evidence type="ECO:0000259" key="1">
    <source>
        <dbReference type="Pfam" id="PF00814"/>
    </source>
</evidence>
<dbReference type="InterPro" id="IPR043129">
    <property type="entry name" value="ATPase_NBD"/>
</dbReference>
<evidence type="ECO:0000313" key="3">
    <source>
        <dbReference type="Proteomes" id="UP001224359"/>
    </source>
</evidence>
<dbReference type="NCBIfam" id="TIGR03725">
    <property type="entry name" value="T6A_YeaZ"/>
    <property type="match status" value="1"/>
</dbReference>
<evidence type="ECO:0000313" key="2">
    <source>
        <dbReference type="EMBL" id="MDQ0160619.1"/>
    </source>
</evidence>
<dbReference type="Pfam" id="PF00814">
    <property type="entry name" value="TsaD"/>
    <property type="match status" value="1"/>
</dbReference>
<dbReference type="CDD" id="cd24032">
    <property type="entry name" value="ASKHA_NBD_TsaB"/>
    <property type="match status" value="1"/>
</dbReference>
<dbReference type="InterPro" id="IPR022496">
    <property type="entry name" value="T6A_TsaB"/>
</dbReference>
<comment type="caution">
    <text evidence="2">The sequence shown here is derived from an EMBL/GenBank/DDBJ whole genome shotgun (WGS) entry which is preliminary data.</text>
</comment>
<dbReference type="PANTHER" id="PTHR11735">
    <property type="entry name" value="TRNA N6-ADENOSINE THREONYLCARBAMOYLTRANSFERASE"/>
    <property type="match status" value="1"/>
</dbReference>
<dbReference type="RefSeq" id="WP_306978009.1">
    <property type="nucleotide sequence ID" value="NZ_JAUSTQ010000015.1"/>
</dbReference>
<organism evidence="2 3">
    <name type="scientific">Alkalibacillus salilacus</name>
    <dbReference type="NCBI Taxonomy" id="284582"/>
    <lineage>
        <taxon>Bacteria</taxon>
        <taxon>Bacillati</taxon>
        <taxon>Bacillota</taxon>
        <taxon>Bacilli</taxon>
        <taxon>Bacillales</taxon>
        <taxon>Bacillaceae</taxon>
        <taxon>Alkalibacillus</taxon>
    </lineage>
</organism>
<feature type="domain" description="Gcp-like" evidence="1">
    <location>
        <begin position="32"/>
        <end position="198"/>
    </location>
</feature>
<gene>
    <name evidence="2" type="ORF">J2S77_002623</name>
</gene>
<dbReference type="SUPFAM" id="SSF53067">
    <property type="entry name" value="Actin-like ATPase domain"/>
    <property type="match status" value="2"/>
</dbReference>
<reference evidence="2 3" key="1">
    <citation type="submission" date="2023-07" db="EMBL/GenBank/DDBJ databases">
        <title>Genomic Encyclopedia of Type Strains, Phase IV (KMG-IV): sequencing the most valuable type-strain genomes for metagenomic binning, comparative biology and taxonomic classification.</title>
        <authorList>
            <person name="Goeker M."/>
        </authorList>
    </citation>
    <scope>NUCLEOTIDE SEQUENCE [LARGE SCALE GENOMIC DNA]</scope>
    <source>
        <strain evidence="2 3">DSM 16460</strain>
    </source>
</reference>
<accession>A0ABT9VI35</accession>
<sequence>MNVLAIDTSNQPMSVAVLKEGILAAELTINMKRNHSIQVMPAVDYVMNQADLKPKDLQLIAIAEGPGSYTGLRIGMSSAKSLAWSLDIPIVALSSLKVLAAQVTDQHKLIAPFFDARRGNVYAGLYERTNTGIETIQFDRNVEMTDWLKTLKEMNRDVIITSSTSHQFTDEIYDTLGKNVRLIDSVLQYPKASMLAYLAMSEEPISVHALAPQYHRMVEAESKWLEKRQKER</sequence>
<dbReference type="Gene3D" id="3.30.420.40">
    <property type="match status" value="2"/>
</dbReference>
<protein>
    <submittedName>
        <fullName evidence="2">tRNA threonylcarbamoyladenosine biosynthesis protein TsaB</fullName>
    </submittedName>
</protein>
<dbReference type="InterPro" id="IPR000905">
    <property type="entry name" value="Gcp-like_dom"/>
</dbReference>
<dbReference type="Proteomes" id="UP001224359">
    <property type="component" value="Unassembled WGS sequence"/>
</dbReference>
<dbReference type="EMBL" id="JAUSTQ010000015">
    <property type="protein sequence ID" value="MDQ0160619.1"/>
    <property type="molecule type" value="Genomic_DNA"/>
</dbReference>
<proteinExistence type="predicted"/>
<keyword evidence="3" id="KW-1185">Reference proteome</keyword>